<name>A0A0A8Y2X7_ARUDO</name>
<reference evidence="1" key="1">
    <citation type="submission" date="2014-09" db="EMBL/GenBank/DDBJ databases">
        <authorList>
            <person name="Magalhaes I.L.F."/>
            <person name="Oliveira U."/>
            <person name="Santos F.R."/>
            <person name="Vidigal T.H.D.A."/>
            <person name="Brescovit A.D."/>
            <person name="Santos A.J."/>
        </authorList>
    </citation>
    <scope>NUCLEOTIDE SEQUENCE</scope>
    <source>
        <tissue evidence="1">Shoot tissue taken approximately 20 cm above the soil surface</tissue>
    </source>
</reference>
<reference evidence="1" key="2">
    <citation type="journal article" date="2015" name="Data Brief">
        <title>Shoot transcriptome of the giant reed, Arundo donax.</title>
        <authorList>
            <person name="Barrero R.A."/>
            <person name="Guerrero F.D."/>
            <person name="Moolhuijzen P."/>
            <person name="Goolsby J.A."/>
            <person name="Tidwell J."/>
            <person name="Bellgard S.E."/>
            <person name="Bellgard M.I."/>
        </authorList>
    </citation>
    <scope>NUCLEOTIDE SEQUENCE</scope>
    <source>
        <tissue evidence="1">Shoot tissue taken approximately 20 cm above the soil surface</tissue>
    </source>
</reference>
<evidence type="ECO:0000313" key="1">
    <source>
        <dbReference type="EMBL" id="JAD20596.1"/>
    </source>
</evidence>
<protein>
    <submittedName>
        <fullName evidence="1">Uncharacterized protein</fullName>
    </submittedName>
</protein>
<proteinExistence type="predicted"/>
<sequence>MLFSEFVCFCSTRSGFCSSATRSWCFKCLINSCVVATSSKSRRKC</sequence>
<accession>A0A0A8Y2X7</accession>
<dbReference type="EMBL" id="GBRH01277299">
    <property type="protein sequence ID" value="JAD20596.1"/>
    <property type="molecule type" value="Transcribed_RNA"/>
</dbReference>
<dbReference type="AlphaFoldDB" id="A0A0A8Y2X7"/>
<organism evidence="1">
    <name type="scientific">Arundo donax</name>
    <name type="common">Giant reed</name>
    <name type="synonym">Donax arundinaceus</name>
    <dbReference type="NCBI Taxonomy" id="35708"/>
    <lineage>
        <taxon>Eukaryota</taxon>
        <taxon>Viridiplantae</taxon>
        <taxon>Streptophyta</taxon>
        <taxon>Embryophyta</taxon>
        <taxon>Tracheophyta</taxon>
        <taxon>Spermatophyta</taxon>
        <taxon>Magnoliopsida</taxon>
        <taxon>Liliopsida</taxon>
        <taxon>Poales</taxon>
        <taxon>Poaceae</taxon>
        <taxon>PACMAD clade</taxon>
        <taxon>Arundinoideae</taxon>
        <taxon>Arundineae</taxon>
        <taxon>Arundo</taxon>
    </lineage>
</organism>